<dbReference type="PANTHER" id="PTHR21064">
    <property type="entry name" value="AMINOGLYCOSIDE PHOSPHOTRANSFERASE DOMAIN-CONTAINING PROTEIN-RELATED"/>
    <property type="match status" value="1"/>
</dbReference>
<dbReference type="Pfam" id="PF01636">
    <property type="entry name" value="APH"/>
    <property type="match status" value="1"/>
</dbReference>
<evidence type="ECO:0000256" key="3">
    <source>
        <dbReference type="ARBA" id="ARBA00022679"/>
    </source>
</evidence>
<name>A0ABS0PKK4_9BRAD</name>
<comment type="caution">
    <text evidence="10">The sequence shown here is derived from an EMBL/GenBank/DDBJ whole genome shotgun (WGS) entry which is preliminary data.</text>
</comment>
<dbReference type="InterPro" id="IPR002575">
    <property type="entry name" value="Aminoglycoside_PTrfase"/>
</dbReference>
<dbReference type="EC" id="2.7.1.81" evidence="7"/>
<evidence type="ECO:0000256" key="2">
    <source>
        <dbReference type="ARBA" id="ARBA00022490"/>
    </source>
</evidence>
<comment type="function">
    <text evidence="6">Catalyzes the GTP-dependent phosphorylation of 5-hydroxy-L-lysine.</text>
</comment>
<evidence type="ECO:0000256" key="5">
    <source>
        <dbReference type="ARBA" id="ARBA00036820"/>
    </source>
</evidence>
<dbReference type="InterPro" id="IPR050249">
    <property type="entry name" value="Pseudomonas-type_ThrB"/>
</dbReference>
<dbReference type="EMBL" id="JACCHP010000004">
    <property type="protein sequence ID" value="MBH5397732.1"/>
    <property type="molecule type" value="Genomic_DNA"/>
</dbReference>
<protein>
    <recommendedName>
        <fullName evidence="8">Hydroxylysine kinase</fullName>
        <ecNumber evidence="7">2.7.1.81</ecNumber>
    </recommendedName>
</protein>
<evidence type="ECO:0000259" key="9">
    <source>
        <dbReference type="Pfam" id="PF01636"/>
    </source>
</evidence>
<evidence type="ECO:0000313" key="10">
    <source>
        <dbReference type="EMBL" id="MBH5397732.1"/>
    </source>
</evidence>
<dbReference type="InterPro" id="IPR011009">
    <property type="entry name" value="Kinase-like_dom_sf"/>
</dbReference>
<gene>
    <name evidence="10" type="ORF">HZZ13_07975</name>
</gene>
<dbReference type="Gene3D" id="3.90.1200.10">
    <property type="match status" value="1"/>
</dbReference>
<evidence type="ECO:0000256" key="1">
    <source>
        <dbReference type="ARBA" id="ARBA00004496"/>
    </source>
</evidence>
<proteinExistence type="predicted"/>
<evidence type="ECO:0000256" key="8">
    <source>
        <dbReference type="ARBA" id="ARBA00040505"/>
    </source>
</evidence>
<reference evidence="10 11" key="1">
    <citation type="submission" date="2020-07" db="EMBL/GenBank/DDBJ databases">
        <title>Bradyrhizobium diversity isolated from nodules of indigenous legumes of Western Australia.</title>
        <authorList>
            <person name="Klepa M.S."/>
        </authorList>
    </citation>
    <scope>NUCLEOTIDE SEQUENCE [LARGE SCALE GENOMIC DNA]</scope>
    <source>
        <strain evidence="10 11">CNPSo 4010</strain>
    </source>
</reference>
<feature type="domain" description="Aminoglycoside phosphotransferase" evidence="9">
    <location>
        <begin position="71"/>
        <end position="283"/>
    </location>
</feature>
<sequence length="375" mass="40422">MKAGSHQKPLSSPGIETPVIATVDHLSCPSASTETYFRAAAAVLAVRSDSSGPDISAALLKRHYGVTGSITTLSSEIERTVEIHIPDGRRCILKTSTRPEAVDSFRFQTSVLAGLEEAVGFAAPAVLRTSSGALMFEEYLICGYLQTRIEGIPLHQVLPTRELLFRTGRALARLDLALAQVKVPAAHRPVLWHVGCWSRLMELEQYLPTGSIADRVHAAMADYREFVEPQISNVVWQVTHNDPSPFNMIVTGQGLGFIDFGDGCWSPRIQDLAIAASHVVSDPTLPLGGAEHVIAGYASVIALSMLETRLLVGLMRARQSALILVNYWRAHLFPADAEYIKKNVARAERGLSILAPLDAALGEAAVLAAVSSSSP</sequence>
<keyword evidence="4" id="KW-0418">Kinase</keyword>
<dbReference type="PANTHER" id="PTHR21064:SF1">
    <property type="entry name" value="HYDROXYLYSINE KINASE"/>
    <property type="match status" value="1"/>
</dbReference>
<evidence type="ECO:0000256" key="6">
    <source>
        <dbReference type="ARBA" id="ARBA00037368"/>
    </source>
</evidence>
<evidence type="ECO:0000313" key="11">
    <source>
        <dbReference type="Proteomes" id="UP000807370"/>
    </source>
</evidence>
<dbReference type="RefSeq" id="WP_197959087.1">
    <property type="nucleotide sequence ID" value="NZ_JACCHP010000004.1"/>
</dbReference>
<comment type="subcellular location">
    <subcellularLocation>
        <location evidence="1">Cytoplasm</location>
    </subcellularLocation>
</comment>
<keyword evidence="2" id="KW-0963">Cytoplasm</keyword>
<keyword evidence="3" id="KW-0808">Transferase</keyword>
<evidence type="ECO:0000256" key="7">
    <source>
        <dbReference type="ARBA" id="ARBA00038873"/>
    </source>
</evidence>
<accession>A0ABS0PKK4</accession>
<keyword evidence="11" id="KW-1185">Reference proteome</keyword>
<dbReference type="Proteomes" id="UP000807370">
    <property type="component" value="Unassembled WGS sequence"/>
</dbReference>
<organism evidence="10 11">
    <name type="scientific">Bradyrhizobium agreste</name>
    <dbReference type="NCBI Taxonomy" id="2751811"/>
    <lineage>
        <taxon>Bacteria</taxon>
        <taxon>Pseudomonadati</taxon>
        <taxon>Pseudomonadota</taxon>
        <taxon>Alphaproteobacteria</taxon>
        <taxon>Hyphomicrobiales</taxon>
        <taxon>Nitrobacteraceae</taxon>
        <taxon>Bradyrhizobium</taxon>
    </lineage>
</organism>
<dbReference type="SUPFAM" id="SSF56112">
    <property type="entry name" value="Protein kinase-like (PK-like)"/>
    <property type="match status" value="1"/>
</dbReference>
<evidence type="ECO:0000256" key="4">
    <source>
        <dbReference type="ARBA" id="ARBA00022777"/>
    </source>
</evidence>
<comment type="catalytic activity">
    <reaction evidence="5">
        <text>(5R)-5-hydroxy-L-lysine + GTP = (5R)-5-phosphooxy-L-lysine + GDP + H(+)</text>
        <dbReference type="Rhea" id="RHEA:19049"/>
        <dbReference type="ChEBI" id="CHEBI:15378"/>
        <dbReference type="ChEBI" id="CHEBI:37565"/>
        <dbReference type="ChEBI" id="CHEBI:57882"/>
        <dbReference type="ChEBI" id="CHEBI:58189"/>
        <dbReference type="ChEBI" id="CHEBI:58357"/>
        <dbReference type="EC" id="2.7.1.81"/>
    </reaction>
</comment>